<feature type="region of interest" description="Disordered" evidence="1">
    <location>
        <begin position="107"/>
        <end position="135"/>
    </location>
</feature>
<sequence>MILILAGYYAVDIPEQSSPIRPRLLEEATTIMLSRLKTTHHQIFLRQISDFPSEPLPGAILPPLMLILNLRDWLALALTDAVDTCDTEDHAAVKAMLRRVTNANPEALAKPAPATAGTATRASLVPYGDESETEI</sequence>
<dbReference type="Proteomes" id="UP001147747">
    <property type="component" value="Unassembled WGS sequence"/>
</dbReference>
<dbReference type="AlphaFoldDB" id="A0A9W9SEI9"/>
<protein>
    <submittedName>
        <fullName evidence="2">Uncharacterized protein</fullName>
    </submittedName>
</protein>
<evidence type="ECO:0000313" key="3">
    <source>
        <dbReference type="Proteomes" id="UP001147747"/>
    </source>
</evidence>
<evidence type="ECO:0000313" key="2">
    <source>
        <dbReference type="EMBL" id="KAJ5376682.1"/>
    </source>
</evidence>
<feature type="compositionally biased region" description="Low complexity" evidence="1">
    <location>
        <begin position="107"/>
        <end position="122"/>
    </location>
</feature>
<evidence type="ECO:0000256" key="1">
    <source>
        <dbReference type="SAM" id="MobiDB-lite"/>
    </source>
</evidence>
<proteinExistence type="predicted"/>
<dbReference type="GeneID" id="81377185"/>
<organism evidence="2 3">
    <name type="scientific">Penicillium cosmopolitanum</name>
    <dbReference type="NCBI Taxonomy" id="1131564"/>
    <lineage>
        <taxon>Eukaryota</taxon>
        <taxon>Fungi</taxon>
        <taxon>Dikarya</taxon>
        <taxon>Ascomycota</taxon>
        <taxon>Pezizomycotina</taxon>
        <taxon>Eurotiomycetes</taxon>
        <taxon>Eurotiomycetidae</taxon>
        <taxon>Eurotiales</taxon>
        <taxon>Aspergillaceae</taxon>
        <taxon>Penicillium</taxon>
    </lineage>
</organism>
<reference evidence="2" key="2">
    <citation type="journal article" date="2023" name="IMA Fungus">
        <title>Comparative genomic study of the Penicillium genus elucidates a diverse pangenome and 15 lateral gene transfer events.</title>
        <authorList>
            <person name="Petersen C."/>
            <person name="Sorensen T."/>
            <person name="Nielsen M.R."/>
            <person name="Sondergaard T.E."/>
            <person name="Sorensen J.L."/>
            <person name="Fitzpatrick D.A."/>
            <person name="Frisvad J.C."/>
            <person name="Nielsen K.L."/>
        </authorList>
    </citation>
    <scope>NUCLEOTIDE SEQUENCE</scope>
    <source>
        <strain evidence="2">IBT 29677</strain>
    </source>
</reference>
<dbReference type="EMBL" id="JAPZBU010000012">
    <property type="protein sequence ID" value="KAJ5376682.1"/>
    <property type="molecule type" value="Genomic_DNA"/>
</dbReference>
<dbReference type="RefSeq" id="XP_056481712.1">
    <property type="nucleotide sequence ID" value="XM_056638205.1"/>
</dbReference>
<name>A0A9W9SEI9_9EURO</name>
<reference evidence="2" key="1">
    <citation type="submission" date="2022-12" db="EMBL/GenBank/DDBJ databases">
        <authorList>
            <person name="Petersen C."/>
        </authorList>
    </citation>
    <scope>NUCLEOTIDE SEQUENCE</scope>
    <source>
        <strain evidence="2">IBT 29677</strain>
    </source>
</reference>
<comment type="caution">
    <text evidence="2">The sequence shown here is derived from an EMBL/GenBank/DDBJ whole genome shotgun (WGS) entry which is preliminary data.</text>
</comment>
<gene>
    <name evidence="2" type="ORF">N7509_013568</name>
</gene>
<accession>A0A9W9SEI9</accession>
<keyword evidence="3" id="KW-1185">Reference proteome</keyword>